<keyword evidence="4" id="KW-1185">Reference proteome</keyword>
<dbReference type="EMBL" id="AP006627">
    <property type="protein sequence ID" value="BAD65693.1"/>
    <property type="molecule type" value="Genomic_DNA"/>
</dbReference>
<dbReference type="STRING" id="66692.ABC3159"/>
<accession>Q5WD67</accession>
<dbReference type="Proteomes" id="UP000001168">
    <property type="component" value="Chromosome"/>
</dbReference>
<name>Q5WD67_SHOC1</name>
<reference evidence="4" key="4">
    <citation type="submission" date="2003-10" db="EMBL/GenBank/DDBJ databases">
        <title>The complete genome sequence of the alkaliphilic Bacillus clausii KSM-K16.</title>
        <authorList>
            <person name="Takaki Y."/>
            <person name="Kageyama Y."/>
            <person name="Shimamura S."/>
            <person name="Suzuki H."/>
            <person name="Nishi S."/>
            <person name="Hatada Y."/>
            <person name="Kawai S."/>
            <person name="Ito S."/>
            <person name="Horikoshi K."/>
        </authorList>
    </citation>
    <scope>NUCLEOTIDE SEQUENCE [LARGE SCALE GENOMIC DNA]</scope>
    <source>
        <strain evidence="4">KSM-K16</strain>
    </source>
</reference>
<organism evidence="3 4">
    <name type="scientific">Shouchella clausii (strain KSM-K16)</name>
    <name type="common">Alkalihalobacillus clausii</name>
    <dbReference type="NCBI Taxonomy" id="66692"/>
    <lineage>
        <taxon>Bacteria</taxon>
        <taxon>Bacillati</taxon>
        <taxon>Bacillota</taxon>
        <taxon>Bacilli</taxon>
        <taxon>Bacillales</taxon>
        <taxon>Bacillaceae</taxon>
        <taxon>Shouchella</taxon>
    </lineage>
</organism>
<evidence type="ECO:0000313" key="3">
    <source>
        <dbReference type="EMBL" id="BAD65693.1"/>
    </source>
</evidence>
<dbReference type="KEGG" id="bcl:ABC3159"/>
<dbReference type="Pfam" id="PF04740">
    <property type="entry name" value="LXG"/>
    <property type="match status" value="1"/>
</dbReference>
<dbReference type="AlphaFoldDB" id="Q5WD67"/>
<protein>
    <submittedName>
        <fullName evidence="3">Transposase</fullName>
    </submittedName>
</protein>
<feature type="domain" description="LXG" evidence="2">
    <location>
        <begin position="1"/>
        <end position="219"/>
    </location>
</feature>
<evidence type="ECO:0000256" key="1">
    <source>
        <dbReference type="ARBA" id="ARBA00034117"/>
    </source>
</evidence>
<dbReference type="InterPro" id="IPR006829">
    <property type="entry name" value="LXG_dom"/>
</dbReference>
<reference evidence="3 4" key="3">
    <citation type="journal article" date="1997" name="Protein Eng.">
        <title>High-resolution crystal structure of M-protease: phylogeny aided analysis of the high-alkaline adaptation mechanism.</title>
        <authorList>
            <person name="Shirai T."/>
            <person name="Suzuki A."/>
            <person name="Yamane T."/>
            <person name="Ashida T."/>
            <person name="Kobayashi T."/>
            <person name="Ito S."/>
        </authorList>
    </citation>
    <scope>NUCLEOTIDE SEQUENCE [LARGE SCALE GENOMIC DNA]</scope>
    <source>
        <strain evidence="3 4">KSM-K16</strain>
    </source>
</reference>
<reference evidence="3 4" key="1">
    <citation type="journal article" date="1994" name="J. Ferment. Bioeng.">
        <title>Molecular cloning and nucleotide sequence of the gene for an alkaline protease from the alkalophilic Bacillus sp. KSM-K16.</title>
        <authorList>
            <person name="Hakamada Y."/>
            <person name="Kobayashi T."/>
            <person name="Hitomi J."/>
            <person name="Kawai S."/>
            <person name="Ito S."/>
        </authorList>
    </citation>
    <scope>NUCLEOTIDE SEQUENCE [LARGE SCALE GENOMIC DNA]</scope>
    <source>
        <strain evidence="3 4">KSM-K16</strain>
    </source>
</reference>
<evidence type="ECO:0000259" key="2">
    <source>
        <dbReference type="PROSITE" id="PS51756"/>
    </source>
</evidence>
<sequence>MKKYVASDFFSALDKIDSDMNQYTETLSNVHSAIQGVVNLGDNLTGQGGEALKNFYANNHVPLLSYWTMACQQVKIATAKMRMNALSFESSDAVIDESFIEGEVIPQLEKNQRRIQQHQDRINGVVDSVSDIVSLPKIDTSAIQTGIHEAKQHAMNTVEKLYAFDYAQSAAVDQLISLMAPISSFVAGLNGAIESGVSITALAGYIASQDVPPEIKAMHPMLNGTYNVLTPYQNFNDQAVYTQNFLLSPNPFGFIHFSNPFIANVAQRFYLASGNIDVVHHYSPDQKIAGTTVDANGNEIQDVAKMGQGEIINDWGNGHVEVKGEYVDIEALKDAGVRVHTFTTVSGKELHYTVENGEFILFRNDPDVHYYTNGYTQTKSNVIISHLTTFFGGIIGYRIGKSFSRGDSKKINNSNKDAGEIKEKNDKTIVDFGKDYGKNLVIGSLPIIGTPMPKTGSQEIIVWLSDDEGKTWDTKVHIEVEPNGEVRIGDYEDRKNIVDKVIEYFTKDNK</sequence>
<reference evidence="3 4" key="2">
    <citation type="journal article" date="1995" name="Appl. Microbiol. Biotechnol.">
        <title>Purification and properties of an alkaline protease from alkalophilic Bacillus sp. KSM-K16.</title>
        <authorList>
            <person name="Kobayashi T."/>
            <person name="Hakamada Y."/>
            <person name="Adachi S."/>
            <person name="Hitomi J."/>
            <person name="Yoshimatsu T."/>
            <person name="Koike K."/>
            <person name="Kawai S."/>
            <person name="Ito S."/>
        </authorList>
    </citation>
    <scope>NUCLEOTIDE SEQUENCE [LARGE SCALE GENOMIC DNA]</scope>
    <source>
        <strain evidence="3 4">KSM-K16</strain>
    </source>
</reference>
<evidence type="ECO:0000313" key="4">
    <source>
        <dbReference type="Proteomes" id="UP000001168"/>
    </source>
</evidence>
<dbReference type="RefSeq" id="WP_011248001.1">
    <property type="nucleotide sequence ID" value="NC_006582.1"/>
</dbReference>
<comment type="similarity">
    <text evidence="1">In the N-terminal section; belongs to the LXG family.</text>
</comment>
<dbReference type="HOGENOM" id="CLU_592724_0_0_9"/>
<dbReference type="PROSITE" id="PS51756">
    <property type="entry name" value="LXG"/>
    <property type="match status" value="1"/>
</dbReference>
<gene>
    <name evidence="3" type="ordered locus">ABC3159</name>
</gene>
<reference evidence="3 4" key="5">
    <citation type="journal article" date="2007" name="Extremophiles">
        <title>Intragenomic diversity of the V1 regions of 16S rRNA genes in high-alkaline protease-producing Bacillus clausii spp.</title>
        <authorList>
            <person name="Kageyama Y."/>
            <person name="Takaki Y."/>
            <person name="Shimamura S."/>
            <person name="Nishi S."/>
            <person name="Nogi Y."/>
            <person name="Uchimura K."/>
            <person name="Kobayashi T."/>
            <person name="Hitomi J."/>
            <person name="Ozaki K."/>
            <person name="Kawai S."/>
            <person name="Ito S."/>
            <person name="Horikoshi K."/>
        </authorList>
    </citation>
    <scope>NUCLEOTIDE SEQUENCE [LARGE SCALE GENOMIC DNA]</scope>
    <source>
        <strain evidence="3 4">KSM-K16</strain>
    </source>
</reference>
<dbReference type="OrthoDB" id="2806194at2"/>
<proteinExistence type="inferred from homology"/>
<dbReference type="eggNOG" id="COG5444">
    <property type="taxonomic scope" value="Bacteria"/>
</dbReference>